<accession>A0A812EIT4</accession>
<protein>
    <recommendedName>
        <fullName evidence="4">EF-hand domain-containing protein</fullName>
    </recommendedName>
</protein>
<name>A0A812EIT4_ACAPH</name>
<feature type="transmembrane region" description="Helical" evidence="1">
    <location>
        <begin position="524"/>
        <end position="544"/>
    </location>
</feature>
<feature type="transmembrane region" description="Helical" evidence="1">
    <location>
        <begin position="62"/>
        <end position="81"/>
    </location>
</feature>
<evidence type="ECO:0000313" key="2">
    <source>
        <dbReference type="EMBL" id="CAE1323235.1"/>
    </source>
</evidence>
<feature type="transmembrane region" description="Helical" evidence="1">
    <location>
        <begin position="179"/>
        <end position="204"/>
    </location>
</feature>
<dbReference type="InterPro" id="IPR052603">
    <property type="entry name" value="EFCB6"/>
</dbReference>
<feature type="transmembrane region" description="Helical" evidence="1">
    <location>
        <begin position="239"/>
        <end position="256"/>
    </location>
</feature>
<evidence type="ECO:0008006" key="4">
    <source>
        <dbReference type="Google" id="ProtNLM"/>
    </source>
</evidence>
<feature type="transmembrane region" description="Helical" evidence="1">
    <location>
        <begin position="390"/>
        <end position="409"/>
    </location>
</feature>
<dbReference type="PANTHER" id="PTHR20875">
    <property type="entry name" value="EF-HAND CALCIUM-BINDING DOMAIN-CONTAINING PROTEIN 6-RELATED"/>
    <property type="match status" value="1"/>
</dbReference>
<dbReference type="Gene3D" id="1.10.238.10">
    <property type="entry name" value="EF-hand"/>
    <property type="match status" value="2"/>
</dbReference>
<feature type="transmembrane region" description="Helical" evidence="1">
    <location>
        <begin position="31"/>
        <end position="50"/>
    </location>
</feature>
<keyword evidence="1" id="KW-1133">Transmembrane helix</keyword>
<feature type="transmembrane region" description="Helical" evidence="1">
    <location>
        <begin position="144"/>
        <end position="167"/>
    </location>
</feature>
<dbReference type="AlphaFoldDB" id="A0A812EIT4"/>
<feature type="transmembrane region" description="Helical" evidence="1">
    <location>
        <begin position="321"/>
        <end position="341"/>
    </location>
</feature>
<keyword evidence="3" id="KW-1185">Reference proteome</keyword>
<dbReference type="FunFam" id="1.10.238.10:FF:000179">
    <property type="entry name" value="EF-hand calcium-binding domain-containing protein 6"/>
    <property type="match status" value="1"/>
</dbReference>
<feature type="transmembrane region" description="Helical" evidence="1">
    <location>
        <begin position="294"/>
        <end position="315"/>
    </location>
</feature>
<feature type="transmembrane region" description="Helical" evidence="1">
    <location>
        <begin position="416"/>
        <end position="436"/>
    </location>
</feature>
<organism evidence="2 3">
    <name type="scientific">Acanthosepion pharaonis</name>
    <name type="common">Pharaoh cuttlefish</name>
    <name type="synonym">Sepia pharaonis</name>
    <dbReference type="NCBI Taxonomy" id="158019"/>
    <lineage>
        <taxon>Eukaryota</taxon>
        <taxon>Metazoa</taxon>
        <taxon>Spiralia</taxon>
        <taxon>Lophotrochozoa</taxon>
        <taxon>Mollusca</taxon>
        <taxon>Cephalopoda</taxon>
        <taxon>Coleoidea</taxon>
        <taxon>Decapodiformes</taxon>
        <taxon>Sepiida</taxon>
        <taxon>Sepiina</taxon>
        <taxon>Sepiidae</taxon>
        <taxon>Acanthosepion</taxon>
    </lineage>
</organism>
<evidence type="ECO:0000256" key="1">
    <source>
        <dbReference type="SAM" id="Phobius"/>
    </source>
</evidence>
<feature type="transmembrane region" description="Helical" evidence="1">
    <location>
        <begin position="210"/>
        <end position="232"/>
    </location>
</feature>
<keyword evidence="1" id="KW-0472">Membrane</keyword>
<dbReference type="EMBL" id="CAHIKZ030005360">
    <property type="protein sequence ID" value="CAE1323235.1"/>
    <property type="molecule type" value="Genomic_DNA"/>
</dbReference>
<feature type="transmembrane region" description="Helical" evidence="1">
    <location>
        <begin position="499"/>
        <end position="517"/>
    </location>
</feature>
<gene>
    <name evidence="2" type="ORF">SPHA_73089</name>
</gene>
<keyword evidence="1" id="KW-0812">Transmembrane</keyword>
<dbReference type="Proteomes" id="UP000597762">
    <property type="component" value="Unassembled WGS sequence"/>
</dbReference>
<proteinExistence type="predicted"/>
<dbReference type="OrthoDB" id="26525at2759"/>
<sequence>MSLFYLSHVSFLSFICPSSLLFVPPPTLVTLFSLSFLTLFSHIPLLSLSTRPSSFSLSCNPSLFFHVPLYHSLSYVSFLSLPTPFSFVSLLYLSLVTLLYLSYVSFPSLSLICPSTSLSLMCPSSTSLSFICPSLPLSLCQSSFSLMCHSSFSLLCVFPPSLSISLMGPSSIYLSYMSVLYLSLMSFLSLLCVSHLSLLCVLPLSSVLRSLMFCYSIFYSLMCSSSISLSLLCVTSLSLSYVSLVMILLCVLPLPLSYVSNLSLLCVPALSLYHLCAPPLSLSHSGVSSLSLSWVSLLYLSLSLGCPFSTSLFLVCASSTPLSHLCVSALPLSLLCVPLLSHLYSSPVSLLCVPPVSLLCVPTLSLSFSYGPSSPSLCVPPLSLSLSYMYIIYLSLLCVPPLCCVSLLCPTSLSCVLLFLSLLCISPLSIPLSLHFSLSLCITPLSLCFICVLSLSLSLSLMCPSSFSLSPMCPSSISISYVCPSSNSLSLLFDHLLSLLYVSFLYLSLSCMYLICLSLLCVSYLSLMCLFSISLSCVSILYLSHVYPPLSLLCVSPLSLLSLYLSVKPGMQMTNSSVTDIAKVLKSVLESVAHPIHDDIFNSMVNRTTTIMSQRLDYAPDIMAGDSRVPLNPEQYLRESLLRMPLEIWKAISDLGMQKGDLVPAANLQNLLTTYGIKMTDNEWKRVLLPFLNENGLINIKLFISNLLYGKTFPSQSVDDEGHLSSKYLKEIEKIISTYSNDFLVACKEADFAFLNTISQETFQNILKKFGIDMDQATFLKFWSLLPVNEYGNLMYIDFLKWINARKVKPYMFRRPSTTVSRAYEPWKPPGPHLTNAVRTSGEILPLEVHTARRRRRAAIVNAAWKKCHERPSSFASTKLVNAEQVEHLIKDVILSHWKLIQKKCRLEDPDCTGCIKPEKFKEILLHYMKNLEDEKFTKLKEKFDIKGDGTIAYKDLIRYFVLGLKPTRIAHGQRRLLRKPEKDEFDTVPTEGLLGEALKRLRQCVIRNWRLMRRSFQVADPSKSDRVDIITFRQILKAQNVNLTEEEFFQIMSFYDKDFSASINYNSFLRAFLQNW</sequence>
<dbReference type="PANTHER" id="PTHR20875:SF2">
    <property type="entry name" value="EF-HAND CALCIUM-BINDING DOMAIN-CONTAINING PROTEIN 6"/>
    <property type="match status" value="1"/>
</dbReference>
<dbReference type="GO" id="GO:0005654">
    <property type="term" value="C:nucleoplasm"/>
    <property type="evidence" value="ECO:0007669"/>
    <property type="project" value="TreeGrafter"/>
</dbReference>
<dbReference type="InterPro" id="IPR011992">
    <property type="entry name" value="EF-hand-dom_pair"/>
</dbReference>
<reference evidence="2" key="1">
    <citation type="submission" date="2021-01" db="EMBL/GenBank/DDBJ databases">
        <authorList>
            <person name="Li R."/>
            <person name="Bekaert M."/>
        </authorList>
    </citation>
    <scope>NUCLEOTIDE SEQUENCE</scope>
    <source>
        <strain evidence="2">Farmed</strain>
    </source>
</reference>
<comment type="caution">
    <text evidence="2">The sequence shown here is derived from an EMBL/GenBank/DDBJ whole genome shotgun (WGS) entry which is preliminary data.</text>
</comment>
<dbReference type="SUPFAM" id="SSF47473">
    <property type="entry name" value="EF-hand"/>
    <property type="match status" value="2"/>
</dbReference>
<evidence type="ECO:0000313" key="3">
    <source>
        <dbReference type="Proteomes" id="UP000597762"/>
    </source>
</evidence>